<keyword evidence="3" id="KW-1185">Reference proteome</keyword>
<dbReference type="Proteomes" id="UP001187682">
    <property type="component" value="Unassembled WGS sequence"/>
</dbReference>
<proteinExistence type="predicted"/>
<reference evidence="2" key="1">
    <citation type="submission" date="2018-03" db="EMBL/GenBank/DDBJ databases">
        <authorList>
            <person name="Guldener U."/>
        </authorList>
    </citation>
    <scope>NUCLEOTIDE SEQUENCE</scope>
</reference>
<accession>A0AAE8MQL5</accession>
<sequence>MMPKSASATQNVFSFFGSSSSKSRPGTSSGETSHQPPFLLQQPQPQPQPNLLVKDRKNSFPRKSSFSSPPKQKKRSGSSASAGSRNVVGSFVTDSSAPPALPDYALSAAAKVTREGEAMVSPVPGALMRSSTSHGSFSAGAPTPIPPTSQVWQGEAAVMHRNMREIARKRMYTLEYLRKAHEGQIFWFNTYMFDKPNQTRTSAAMAQKLARRATNFLLLGLSLPPIMDLLSSTPLEFLRSLNALLSEFESFQQLHGEPGSSTSLSRARLPQMFRRGAGGKGRRASAANDTGYPPDTDGGLAAAAVPPSVVNFAGSEAELLPGETYTHLLTPSLPFDPDFHETFATLCDALIECYKRILSLVPTPKEFSTPVAEQFAKADTRVRKLVVLGPVKEFEESTKAHLRAELGSINKVVLGGLM</sequence>
<feature type="compositionally biased region" description="Low complexity" evidence="1">
    <location>
        <begin position="13"/>
        <end position="43"/>
    </location>
</feature>
<evidence type="ECO:0000313" key="3">
    <source>
        <dbReference type="Proteomes" id="UP001187682"/>
    </source>
</evidence>
<gene>
    <name evidence="2" type="ORF">DNG_01218</name>
</gene>
<feature type="region of interest" description="Disordered" evidence="1">
    <location>
        <begin position="1"/>
        <end position="86"/>
    </location>
</feature>
<feature type="compositionally biased region" description="Low complexity" evidence="1">
    <location>
        <begin position="61"/>
        <end position="70"/>
    </location>
</feature>
<organism evidence="2 3">
    <name type="scientific">Cephalotrichum gorgonifer</name>
    <dbReference type="NCBI Taxonomy" id="2041049"/>
    <lineage>
        <taxon>Eukaryota</taxon>
        <taxon>Fungi</taxon>
        <taxon>Dikarya</taxon>
        <taxon>Ascomycota</taxon>
        <taxon>Pezizomycotina</taxon>
        <taxon>Sordariomycetes</taxon>
        <taxon>Hypocreomycetidae</taxon>
        <taxon>Microascales</taxon>
        <taxon>Microascaceae</taxon>
        <taxon>Cephalotrichum</taxon>
    </lineage>
</organism>
<dbReference type="EMBL" id="ONZQ02000001">
    <property type="protein sequence ID" value="SPN97705.1"/>
    <property type="molecule type" value="Genomic_DNA"/>
</dbReference>
<evidence type="ECO:0000256" key="1">
    <source>
        <dbReference type="SAM" id="MobiDB-lite"/>
    </source>
</evidence>
<evidence type="ECO:0000313" key="2">
    <source>
        <dbReference type="EMBL" id="SPN97705.1"/>
    </source>
</evidence>
<dbReference type="PANTHER" id="PTHR37332">
    <property type="entry name" value="EXPRESSED PROTEIN"/>
    <property type="match status" value="1"/>
</dbReference>
<comment type="caution">
    <text evidence="2">The sequence shown here is derived from an EMBL/GenBank/DDBJ whole genome shotgun (WGS) entry which is preliminary data.</text>
</comment>
<feature type="compositionally biased region" description="Polar residues" evidence="1">
    <location>
        <begin position="1"/>
        <end position="12"/>
    </location>
</feature>
<dbReference type="AlphaFoldDB" id="A0AAE8MQL5"/>
<protein>
    <submittedName>
        <fullName evidence="2">Uncharacterized protein</fullName>
    </submittedName>
</protein>
<dbReference type="PANTHER" id="PTHR37332:SF1">
    <property type="entry name" value="ELMO DOMAIN-CONTAINING PROTEIN"/>
    <property type="match status" value="1"/>
</dbReference>
<name>A0AAE8MQL5_9PEZI</name>